<dbReference type="RefSeq" id="WP_007571180.1">
    <property type="nucleotide sequence ID" value="NZ_AGUD01000035.1"/>
</dbReference>
<dbReference type="InterPro" id="IPR015240">
    <property type="entry name" value="tRNA_sdUridine_synth_fam1_C"/>
</dbReference>
<sequence length="294" mass="31427">MSPGPVDPAAAAEAVASVPDGVLLVDKPVGRSSHDVVARVRRALGGRRARRVGHAGTLDPFATGLLLVLIGRATRLQPYLMALGKQYETVAQLGATSTTGDPEGEVTITGRIPPDPPSLPTGTVRQRPPAYSAIKIDGVRAYRRARRGEQVDVPEREVTVSAFEQLWREGDRAGFRIDCSSGTYVRSLIADLGDAYCLELRRTAIGPYAVADAHQLDAPPETWRVVSLLDALASVLPVVELDADSARRAGHGQRLELPAAPPVDEVALCHDGEPIAIGRREQDGRIHPVVGFRA</sequence>
<dbReference type="Gene3D" id="3.30.2350.10">
    <property type="entry name" value="Pseudouridine synthase"/>
    <property type="match status" value="1"/>
</dbReference>
<evidence type="ECO:0000259" key="7">
    <source>
        <dbReference type="Pfam" id="PF01509"/>
    </source>
</evidence>
<comment type="similarity">
    <text evidence="2 5">Belongs to the pseudouridine synthase TruB family. Type 1 subfamily.</text>
</comment>
<name>H0E200_9ACTN</name>
<keyword evidence="3 5" id="KW-0819">tRNA processing</keyword>
<dbReference type="PANTHER" id="PTHR13767">
    <property type="entry name" value="TRNA-PSEUDOURIDINE SYNTHASE"/>
    <property type="match status" value="1"/>
</dbReference>
<evidence type="ECO:0000313" key="9">
    <source>
        <dbReference type="EMBL" id="EHN12308.1"/>
    </source>
</evidence>
<feature type="domain" description="tRNA pseudouridine synthase II TruB subfamily 1 C-terminal" evidence="8">
    <location>
        <begin position="237"/>
        <end position="289"/>
    </location>
</feature>
<evidence type="ECO:0000259" key="8">
    <source>
        <dbReference type="Pfam" id="PF09157"/>
    </source>
</evidence>
<dbReference type="InterPro" id="IPR014780">
    <property type="entry name" value="tRNA_psdUridine_synth_TruB"/>
</dbReference>
<dbReference type="InterPro" id="IPR020103">
    <property type="entry name" value="PsdUridine_synth_cat_dom_sf"/>
</dbReference>
<evidence type="ECO:0000256" key="4">
    <source>
        <dbReference type="ARBA" id="ARBA00023235"/>
    </source>
</evidence>
<evidence type="ECO:0000256" key="3">
    <source>
        <dbReference type="ARBA" id="ARBA00022694"/>
    </source>
</evidence>
<keyword evidence="10" id="KW-1185">Reference proteome</keyword>
<feature type="region of interest" description="Disordered" evidence="6">
    <location>
        <begin position="95"/>
        <end position="126"/>
    </location>
</feature>
<comment type="function">
    <text evidence="5">Responsible for synthesis of pseudouridine from uracil-55 in the psi GC loop of transfer RNAs.</text>
</comment>
<dbReference type="Proteomes" id="UP000005143">
    <property type="component" value="Unassembled WGS sequence"/>
</dbReference>
<proteinExistence type="inferred from homology"/>
<dbReference type="GO" id="GO:1990481">
    <property type="term" value="P:mRNA pseudouridine synthesis"/>
    <property type="evidence" value="ECO:0007669"/>
    <property type="project" value="TreeGrafter"/>
</dbReference>
<comment type="caution">
    <text evidence="9">The sequence shown here is derived from an EMBL/GenBank/DDBJ whole genome shotgun (WGS) entry which is preliminary data.</text>
</comment>
<feature type="domain" description="Pseudouridine synthase II N-terminal" evidence="7">
    <location>
        <begin position="48"/>
        <end position="185"/>
    </location>
</feature>
<evidence type="ECO:0000256" key="6">
    <source>
        <dbReference type="SAM" id="MobiDB-lite"/>
    </source>
</evidence>
<dbReference type="SUPFAM" id="SSF55120">
    <property type="entry name" value="Pseudouridine synthase"/>
    <property type="match status" value="1"/>
</dbReference>
<dbReference type="EC" id="5.4.99.25" evidence="5"/>
<dbReference type="CDD" id="cd21152">
    <property type="entry name" value="PUA_TruB_bacterial"/>
    <property type="match status" value="1"/>
</dbReference>
<evidence type="ECO:0000313" key="10">
    <source>
        <dbReference type="Proteomes" id="UP000005143"/>
    </source>
</evidence>
<evidence type="ECO:0000256" key="5">
    <source>
        <dbReference type="HAMAP-Rule" id="MF_01080"/>
    </source>
</evidence>
<keyword evidence="4 5" id="KW-0413">Isomerase</keyword>
<dbReference type="GO" id="GO:0003723">
    <property type="term" value="F:RNA binding"/>
    <property type="evidence" value="ECO:0007669"/>
    <property type="project" value="InterPro"/>
</dbReference>
<organism evidence="9 10">
    <name type="scientific">Patulibacter medicamentivorans</name>
    <dbReference type="NCBI Taxonomy" id="1097667"/>
    <lineage>
        <taxon>Bacteria</taxon>
        <taxon>Bacillati</taxon>
        <taxon>Actinomycetota</taxon>
        <taxon>Thermoleophilia</taxon>
        <taxon>Solirubrobacterales</taxon>
        <taxon>Patulibacteraceae</taxon>
        <taxon>Patulibacter</taxon>
    </lineage>
</organism>
<dbReference type="EMBL" id="AGUD01000035">
    <property type="protein sequence ID" value="EHN12308.1"/>
    <property type="molecule type" value="Genomic_DNA"/>
</dbReference>
<dbReference type="OrthoDB" id="9802309at2"/>
<dbReference type="Pfam" id="PF09157">
    <property type="entry name" value="TruB-C_2"/>
    <property type="match status" value="1"/>
</dbReference>
<dbReference type="GO" id="GO:0016829">
    <property type="term" value="F:lyase activity"/>
    <property type="evidence" value="ECO:0007669"/>
    <property type="project" value="UniProtKB-KW"/>
</dbReference>
<dbReference type="PATRIC" id="fig|1097667.3.peg.809"/>
<dbReference type="GO" id="GO:0160148">
    <property type="term" value="F:tRNA pseudouridine(55) synthase activity"/>
    <property type="evidence" value="ECO:0007669"/>
    <property type="project" value="UniProtKB-EC"/>
</dbReference>
<accession>H0E200</accession>
<feature type="active site" description="Nucleophile" evidence="5">
    <location>
        <position position="59"/>
    </location>
</feature>
<evidence type="ECO:0000256" key="2">
    <source>
        <dbReference type="ARBA" id="ARBA00005642"/>
    </source>
</evidence>
<dbReference type="NCBIfam" id="TIGR00431">
    <property type="entry name" value="TruB"/>
    <property type="match status" value="1"/>
</dbReference>
<protein>
    <recommendedName>
        <fullName evidence="5">tRNA pseudouridine synthase B</fullName>
        <ecNumber evidence="5">5.4.99.25</ecNumber>
    </recommendedName>
    <alternativeName>
        <fullName evidence="5">tRNA pseudouridine(55) synthase</fullName>
        <shortName evidence="5">Psi55 synthase</shortName>
    </alternativeName>
    <alternativeName>
        <fullName evidence="5">tRNA pseudouridylate synthase</fullName>
    </alternativeName>
    <alternativeName>
        <fullName evidence="5">tRNA-uridine isomerase</fullName>
    </alternativeName>
</protein>
<dbReference type="Pfam" id="PF01509">
    <property type="entry name" value="TruB_N"/>
    <property type="match status" value="1"/>
</dbReference>
<dbReference type="GO" id="GO:0031119">
    <property type="term" value="P:tRNA pseudouridine synthesis"/>
    <property type="evidence" value="ECO:0007669"/>
    <property type="project" value="UniProtKB-UniRule"/>
</dbReference>
<comment type="catalytic activity">
    <reaction evidence="1 5">
        <text>uridine(55) in tRNA = pseudouridine(55) in tRNA</text>
        <dbReference type="Rhea" id="RHEA:42532"/>
        <dbReference type="Rhea" id="RHEA-COMP:10101"/>
        <dbReference type="Rhea" id="RHEA-COMP:10102"/>
        <dbReference type="ChEBI" id="CHEBI:65314"/>
        <dbReference type="ChEBI" id="CHEBI:65315"/>
        <dbReference type="EC" id="5.4.99.25"/>
    </reaction>
</comment>
<gene>
    <name evidence="5" type="primary">truB</name>
    <name evidence="9" type="ORF">PAI11_08120</name>
</gene>
<reference evidence="9 10" key="1">
    <citation type="journal article" date="2013" name="Biodegradation">
        <title>Quantitative proteomic analysis of ibuprofen-degrading Patulibacter sp. strain I11.</title>
        <authorList>
            <person name="Almeida B."/>
            <person name="Kjeldal H."/>
            <person name="Lolas I."/>
            <person name="Knudsen A.D."/>
            <person name="Carvalho G."/>
            <person name="Nielsen K.L."/>
            <person name="Barreto Crespo M.T."/>
            <person name="Stensballe A."/>
            <person name="Nielsen J.L."/>
        </authorList>
    </citation>
    <scope>NUCLEOTIDE SEQUENCE [LARGE SCALE GENOMIC DNA]</scope>
    <source>
        <strain evidence="9 10">I11</strain>
    </source>
</reference>
<dbReference type="HAMAP" id="MF_01080">
    <property type="entry name" value="TruB_bact"/>
    <property type="match status" value="1"/>
</dbReference>
<dbReference type="PANTHER" id="PTHR13767:SF2">
    <property type="entry name" value="PSEUDOURIDYLATE SYNTHASE TRUB1"/>
    <property type="match status" value="1"/>
</dbReference>
<keyword evidence="9" id="KW-0456">Lyase</keyword>
<dbReference type="InterPro" id="IPR002501">
    <property type="entry name" value="PsdUridine_synth_N"/>
</dbReference>
<evidence type="ECO:0000256" key="1">
    <source>
        <dbReference type="ARBA" id="ARBA00000385"/>
    </source>
</evidence>
<dbReference type="AlphaFoldDB" id="H0E200"/>